<reference evidence="2 3" key="1">
    <citation type="submission" date="2018-05" db="EMBL/GenBank/DDBJ databases">
        <title>Flavobacterium sp. MEBiC07310.</title>
        <authorList>
            <person name="Baek K."/>
        </authorList>
    </citation>
    <scope>NUCLEOTIDE SEQUENCE [LARGE SCALE GENOMIC DNA]</scope>
    <source>
        <strain evidence="2 3">MEBiC07310</strain>
    </source>
</reference>
<dbReference type="KEGG" id="fse:DI487_02200"/>
<organism evidence="2 3">
    <name type="scientific">Flavobacterium sediminis</name>
    <dbReference type="NCBI Taxonomy" id="2201181"/>
    <lineage>
        <taxon>Bacteria</taxon>
        <taxon>Pseudomonadati</taxon>
        <taxon>Bacteroidota</taxon>
        <taxon>Flavobacteriia</taxon>
        <taxon>Flavobacteriales</taxon>
        <taxon>Flavobacteriaceae</taxon>
        <taxon>Flavobacterium</taxon>
    </lineage>
</organism>
<dbReference type="InterPro" id="IPR011083">
    <property type="entry name" value="Phage_tail_collar_dom"/>
</dbReference>
<dbReference type="AlphaFoldDB" id="A0A2U8QRL8"/>
<feature type="domain" description="Phage tail collar" evidence="1">
    <location>
        <begin position="8"/>
        <end position="64"/>
    </location>
</feature>
<dbReference type="Proteomes" id="UP000245429">
    <property type="component" value="Chromosome"/>
</dbReference>
<accession>A0A2U8QRL8</accession>
<evidence type="ECO:0000259" key="1">
    <source>
        <dbReference type="Pfam" id="PF07484"/>
    </source>
</evidence>
<dbReference type="SUPFAM" id="SSF88874">
    <property type="entry name" value="Receptor-binding domain of short tail fibre protein gp12"/>
    <property type="match status" value="1"/>
</dbReference>
<dbReference type="Pfam" id="PF07484">
    <property type="entry name" value="Collar"/>
    <property type="match status" value="1"/>
</dbReference>
<dbReference type="OrthoDB" id="9810174at2"/>
<protein>
    <submittedName>
        <fullName evidence="2">Phage tail protein</fullName>
    </submittedName>
</protein>
<keyword evidence="3" id="KW-1185">Reference proteome</keyword>
<dbReference type="InterPro" id="IPR037053">
    <property type="entry name" value="Phage_tail_collar_dom_sf"/>
</dbReference>
<dbReference type="Gene3D" id="3.90.1340.10">
    <property type="entry name" value="Phage tail collar domain"/>
    <property type="match status" value="1"/>
</dbReference>
<evidence type="ECO:0000313" key="2">
    <source>
        <dbReference type="EMBL" id="AWM12798.1"/>
    </source>
</evidence>
<gene>
    <name evidence="2" type="ORF">DI487_02200</name>
</gene>
<dbReference type="EMBL" id="CP029463">
    <property type="protein sequence ID" value="AWM12798.1"/>
    <property type="molecule type" value="Genomic_DNA"/>
</dbReference>
<dbReference type="RefSeq" id="WP_109568207.1">
    <property type="nucleotide sequence ID" value="NZ_CP029463.1"/>
</dbReference>
<name>A0A2U8QRL8_9FLAO</name>
<evidence type="ECO:0000313" key="3">
    <source>
        <dbReference type="Proteomes" id="UP000245429"/>
    </source>
</evidence>
<sequence>MSTEPFIGEIKLFGFNFAPKGHMLCAGQIMSIAQNTALFSLIGTTYGGNGQTTFALPDLQGRMPIGQGQGSGLPDYSMGEIGGHTTVTLLTSNIPPHTHSLNSTRVLLQASTDNADELSPAGNFPATATSAIYSGNGATPNVYTGGARLTGTTDITGSGIPVNVLNPYLTINYSIAIYGIFPSRN</sequence>
<proteinExistence type="predicted"/>